<keyword evidence="1 2" id="KW-0238">DNA-binding</keyword>
<dbReference type="InterPro" id="IPR009057">
    <property type="entry name" value="Homeodomain-like_sf"/>
</dbReference>
<dbReference type="AlphaFoldDB" id="A0A1W1XJ20"/>
<keyword evidence="3" id="KW-0472">Membrane</keyword>
<dbReference type="PROSITE" id="PS50977">
    <property type="entry name" value="HTH_TETR_2"/>
    <property type="match status" value="1"/>
</dbReference>
<evidence type="ECO:0000256" key="2">
    <source>
        <dbReference type="PROSITE-ProRule" id="PRU00335"/>
    </source>
</evidence>
<dbReference type="OrthoDB" id="9810250at2"/>
<dbReference type="Proteomes" id="UP000192468">
    <property type="component" value="Unassembled WGS sequence"/>
</dbReference>
<sequence length="188" mass="22258">MLNDVMDLRVVKTLENIKNGFAICINQKKFTSITIKDITTAAKINRSTFYKYYHDKYDLRELLVKSTLEELSNSIGSGFFNLKYNEIYQSKNELSQEQELFARLFAASAMTTIKWWYTYSQNMSPKDIADIIIDNITIGMHRAFFQNIRTPGSICLLLFVKFYYHKLKYLIFSTLVFLFFYHIIYLFT</sequence>
<feature type="transmembrane region" description="Helical" evidence="3">
    <location>
        <begin position="169"/>
        <end position="187"/>
    </location>
</feature>
<evidence type="ECO:0000256" key="1">
    <source>
        <dbReference type="ARBA" id="ARBA00023125"/>
    </source>
</evidence>
<dbReference type="EMBL" id="FWXH01000006">
    <property type="protein sequence ID" value="SMC23976.1"/>
    <property type="molecule type" value="Genomic_DNA"/>
</dbReference>
<feature type="domain" description="HTH tetR-type" evidence="4">
    <location>
        <begin position="11"/>
        <end position="71"/>
    </location>
</feature>
<dbReference type="PANTHER" id="PTHR43479:SF7">
    <property type="entry name" value="TETR-FAMILY TRANSCRIPTIONAL REGULATOR"/>
    <property type="match status" value="1"/>
</dbReference>
<organism evidence="5 6">
    <name type="scientific">Clostridium acidisoli DSM 12555</name>
    <dbReference type="NCBI Taxonomy" id="1121291"/>
    <lineage>
        <taxon>Bacteria</taxon>
        <taxon>Bacillati</taxon>
        <taxon>Bacillota</taxon>
        <taxon>Clostridia</taxon>
        <taxon>Eubacteriales</taxon>
        <taxon>Clostridiaceae</taxon>
        <taxon>Clostridium</taxon>
    </lineage>
</organism>
<evidence type="ECO:0000313" key="6">
    <source>
        <dbReference type="Proteomes" id="UP000192468"/>
    </source>
</evidence>
<proteinExistence type="predicted"/>
<protein>
    <submittedName>
        <fullName evidence="5">Transcriptional regulator, TetR family</fullName>
    </submittedName>
</protein>
<dbReference type="InterPro" id="IPR050624">
    <property type="entry name" value="HTH-type_Tx_Regulator"/>
</dbReference>
<keyword evidence="3" id="KW-1133">Transmembrane helix</keyword>
<keyword evidence="6" id="KW-1185">Reference proteome</keyword>
<keyword evidence="3" id="KW-0812">Transmembrane</keyword>
<accession>A0A1W1XJ20</accession>
<evidence type="ECO:0000256" key="3">
    <source>
        <dbReference type="SAM" id="Phobius"/>
    </source>
</evidence>
<evidence type="ECO:0000313" key="5">
    <source>
        <dbReference type="EMBL" id="SMC23976.1"/>
    </source>
</evidence>
<dbReference type="PANTHER" id="PTHR43479">
    <property type="entry name" value="ACREF/ENVCD OPERON REPRESSOR-RELATED"/>
    <property type="match status" value="1"/>
</dbReference>
<dbReference type="Gene3D" id="1.10.357.10">
    <property type="entry name" value="Tetracycline Repressor, domain 2"/>
    <property type="match status" value="1"/>
</dbReference>
<evidence type="ECO:0000259" key="4">
    <source>
        <dbReference type="PROSITE" id="PS50977"/>
    </source>
</evidence>
<feature type="DNA-binding region" description="H-T-H motif" evidence="2">
    <location>
        <begin position="34"/>
        <end position="53"/>
    </location>
</feature>
<dbReference type="GO" id="GO:0003677">
    <property type="term" value="F:DNA binding"/>
    <property type="evidence" value="ECO:0007669"/>
    <property type="project" value="UniProtKB-UniRule"/>
</dbReference>
<gene>
    <name evidence="5" type="ORF">SAMN02745134_02058</name>
</gene>
<dbReference type="SUPFAM" id="SSF46689">
    <property type="entry name" value="Homeodomain-like"/>
    <property type="match status" value="1"/>
</dbReference>
<reference evidence="5 6" key="1">
    <citation type="submission" date="2017-04" db="EMBL/GenBank/DDBJ databases">
        <authorList>
            <person name="Afonso C.L."/>
            <person name="Miller P.J."/>
            <person name="Scott M.A."/>
            <person name="Spackman E."/>
            <person name="Goraichik I."/>
            <person name="Dimitrov K.M."/>
            <person name="Suarez D.L."/>
            <person name="Swayne D.E."/>
        </authorList>
    </citation>
    <scope>NUCLEOTIDE SEQUENCE [LARGE SCALE GENOMIC DNA]</scope>
    <source>
        <strain evidence="5 6">DSM 12555</strain>
    </source>
</reference>
<dbReference type="RefSeq" id="WP_084115763.1">
    <property type="nucleotide sequence ID" value="NZ_FWXH01000006.1"/>
</dbReference>
<dbReference type="InterPro" id="IPR001647">
    <property type="entry name" value="HTH_TetR"/>
</dbReference>
<name>A0A1W1XJ20_9CLOT</name>